<feature type="chain" id="PRO_5040223485" evidence="1">
    <location>
        <begin position="23"/>
        <end position="83"/>
    </location>
</feature>
<reference evidence="2" key="2">
    <citation type="submission" date="2022-10" db="EMBL/GenBank/DDBJ databases">
        <authorList>
            <consortium name="ENA_rothamsted_submissions"/>
            <consortium name="culmorum"/>
            <person name="King R."/>
        </authorList>
    </citation>
    <scope>NUCLEOTIDE SEQUENCE</scope>
</reference>
<gene>
    <name evidence="2" type="ORF">CHIRRI_LOCUS6521</name>
</gene>
<name>A0A9N9RUB2_9DIPT</name>
<evidence type="ECO:0000256" key="1">
    <source>
        <dbReference type="SAM" id="SignalP"/>
    </source>
</evidence>
<accession>A0A9N9RUB2</accession>
<sequence>MRISTTIILLSIAMCYICIVESAPTPSPAFPFTVLPKPGHGHRKIAGRKGPARLDFLSFMMYKSLLIDKKHSYIQPHDHEHHV</sequence>
<keyword evidence="1" id="KW-0732">Signal</keyword>
<evidence type="ECO:0000313" key="2">
    <source>
        <dbReference type="EMBL" id="CAG9803623.1"/>
    </source>
</evidence>
<reference evidence="2" key="1">
    <citation type="submission" date="2022-01" db="EMBL/GenBank/DDBJ databases">
        <authorList>
            <person name="King R."/>
        </authorList>
    </citation>
    <scope>NUCLEOTIDE SEQUENCE</scope>
</reference>
<dbReference type="EMBL" id="OU895878">
    <property type="protein sequence ID" value="CAG9803623.1"/>
    <property type="molecule type" value="Genomic_DNA"/>
</dbReference>
<organism evidence="2 3">
    <name type="scientific">Chironomus riparius</name>
    <dbReference type="NCBI Taxonomy" id="315576"/>
    <lineage>
        <taxon>Eukaryota</taxon>
        <taxon>Metazoa</taxon>
        <taxon>Ecdysozoa</taxon>
        <taxon>Arthropoda</taxon>
        <taxon>Hexapoda</taxon>
        <taxon>Insecta</taxon>
        <taxon>Pterygota</taxon>
        <taxon>Neoptera</taxon>
        <taxon>Endopterygota</taxon>
        <taxon>Diptera</taxon>
        <taxon>Nematocera</taxon>
        <taxon>Chironomoidea</taxon>
        <taxon>Chironomidae</taxon>
        <taxon>Chironominae</taxon>
        <taxon>Chironomus</taxon>
    </lineage>
</organism>
<dbReference type="AlphaFoldDB" id="A0A9N9RUB2"/>
<evidence type="ECO:0000313" key="3">
    <source>
        <dbReference type="Proteomes" id="UP001153620"/>
    </source>
</evidence>
<keyword evidence="3" id="KW-1185">Reference proteome</keyword>
<proteinExistence type="predicted"/>
<feature type="signal peptide" evidence="1">
    <location>
        <begin position="1"/>
        <end position="22"/>
    </location>
</feature>
<dbReference type="Proteomes" id="UP001153620">
    <property type="component" value="Chromosome 2"/>
</dbReference>
<protein>
    <submittedName>
        <fullName evidence="2">Uncharacterized protein</fullName>
    </submittedName>
</protein>
<dbReference type="OrthoDB" id="10446131at2759"/>